<dbReference type="PANTHER" id="PTHR34061:SF11">
    <property type="entry name" value="PROTEIN, PUTATIVE-RELATED"/>
    <property type="match status" value="1"/>
</dbReference>
<name>A0A5D2AGH1_GOSDA</name>
<accession>A0A5D2AGH1</accession>
<dbReference type="Proteomes" id="UP000323506">
    <property type="component" value="Chromosome D11"/>
</dbReference>
<proteinExistence type="predicted"/>
<dbReference type="AlphaFoldDB" id="A0A5D2AGH1"/>
<reference evidence="1 2" key="1">
    <citation type="submission" date="2019-06" db="EMBL/GenBank/DDBJ databases">
        <title>WGS assembly of Gossypium darwinii.</title>
        <authorList>
            <person name="Chen Z.J."/>
            <person name="Sreedasyam A."/>
            <person name="Ando A."/>
            <person name="Song Q."/>
            <person name="De L."/>
            <person name="Hulse-Kemp A."/>
            <person name="Ding M."/>
            <person name="Ye W."/>
            <person name="Kirkbride R."/>
            <person name="Jenkins J."/>
            <person name="Plott C."/>
            <person name="Lovell J."/>
            <person name="Lin Y.-M."/>
            <person name="Vaughn R."/>
            <person name="Liu B."/>
            <person name="Li W."/>
            <person name="Simpson S."/>
            <person name="Scheffler B."/>
            <person name="Saski C."/>
            <person name="Grover C."/>
            <person name="Hu G."/>
            <person name="Conover J."/>
            <person name="Carlson J."/>
            <person name="Shu S."/>
            <person name="Boston L."/>
            <person name="Williams M."/>
            <person name="Peterson D."/>
            <person name="Mcgee K."/>
            <person name="Jones D."/>
            <person name="Wendel J."/>
            <person name="Stelly D."/>
            <person name="Grimwood J."/>
            <person name="Schmutz J."/>
        </authorList>
    </citation>
    <scope>NUCLEOTIDE SEQUENCE [LARGE SCALE GENOMIC DNA]</scope>
    <source>
        <strain evidence="1">1808015.09</strain>
    </source>
</reference>
<evidence type="ECO:0000313" key="1">
    <source>
        <dbReference type="EMBL" id="TYG43428.1"/>
    </source>
</evidence>
<keyword evidence="2" id="KW-1185">Reference proteome</keyword>
<dbReference type="PANTHER" id="PTHR34061">
    <property type="entry name" value="PROTEIN, PUTATIVE-RELATED"/>
    <property type="match status" value="1"/>
</dbReference>
<organism evidence="1 2">
    <name type="scientific">Gossypium darwinii</name>
    <name type="common">Darwin's cotton</name>
    <name type="synonym">Gossypium barbadense var. darwinii</name>
    <dbReference type="NCBI Taxonomy" id="34276"/>
    <lineage>
        <taxon>Eukaryota</taxon>
        <taxon>Viridiplantae</taxon>
        <taxon>Streptophyta</taxon>
        <taxon>Embryophyta</taxon>
        <taxon>Tracheophyta</taxon>
        <taxon>Spermatophyta</taxon>
        <taxon>Magnoliopsida</taxon>
        <taxon>eudicotyledons</taxon>
        <taxon>Gunneridae</taxon>
        <taxon>Pentapetalae</taxon>
        <taxon>rosids</taxon>
        <taxon>malvids</taxon>
        <taxon>Malvales</taxon>
        <taxon>Malvaceae</taxon>
        <taxon>Malvoideae</taxon>
        <taxon>Gossypium</taxon>
    </lineage>
</organism>
<sequence>MEDNKGNCLSWFGTSVAQAFFSSLQRCSCINLSTSDDVKDSQAHDRPLMFTGCSSISSSSVSSRFDINNRPPNDVVNLPVQISLRLETNHNLLG</sequence>
<protein>
    <submittedName>
        <fullName evidence="1">Uncharacterized protein</fullName>
    </submittedName>
</protein>
<dbReference type="EMBL" id="CM017711">
    <property type="protein sequence ID" value="TYG43428.1"/>
    <property type="molecule type" value="Genomic_DNA"/>
</dbReference>
<gene>
    <name evidence="1" type="ORF">ES288_D11G016000v1</name>
</gene>
<evidence type="ECO:0000313" key="2">
    <source>
        <dbReference type="Proteomes" id="UP000323506"/>
    </source>
</evidence>